<protein>
    <submittedName>
        <fullName evidence="2">Uncharacterized protein</fullName>
    </submittedName>
</protein>
<keyword evidence="1" id="KW-1133">Transmembrane helix</keyword>
<proteinExistence type="predicted"/>
<organism evidence="2 3">
    <name type="scientific">Candidatus Dechloromonas phosphorivorans</name>
    <dbReference type="NCBI Taxonomy" id="2899244"/>
    <lineage>
        <taxon>Bacteria</taxon>
        <taxon>Pseudomonadati</taxon>
        <taxon>Pseudomonadota</taxon>
        <taxon>Betaproteobacteria</taxon>
        <taxon>Rhodocyclales</taxon>
        <taxon>Azonexaceae</taxon>
        <taxon>Dechloromonas</taxon>
    </lineage>
</organism>
<comment type="caution">
    <text evidence="2">The sequence shown here is derived from an EMBL/GenBank/DDBJ whole genome shotgun (WGS) entry which is preliminary data.</text>
</comment>
<gene>
    <name evidence="2" type="ORF">IPN75_12510</name>
</gene>
<feature type="transmembrane region" description="Helical" evidence="1">
    <location>
        <begin position="26"/>
        <end position="44"/>
    </location>
</feature>
<sequence>MTSELPQQPLTPEESALRRKKVRNVVLLRAFLLGLMVSAWWILFVPDSLVDPAIQNPLGIAAGLITMGAYLYFLRETLFPRK</sequence>
<feature type="transmembrane region" description="Helical" evidence="1">
    <location>
        <begin position="56"/>
        <end position="74"/>
    </location>
</feature>
<evidence type="ECO:0000256" key="1">
    <source>
        <dbReference type="SAM" id="Phobius"/>
    </source>
</evidence>
<evidence type="ECO:0000313" key="2">
    <source>
        <dbReference type="EMBL" id="MBK8891119.1"/>
    </source>
</evidence>
<keyword evidence="1" id="KW-0812">Transmembrane</keyword>
<accession>A0A9D7LRH4</accession>
<dbReference type="AlphaFoldDB" id="A0A9D7LRH4"/>
<reference evidence="2" key="1">
    <citation type="submission" date="2020-10" db="EMBL/GenBank/DDBJ databases">
        <title>Connecting structure to function with the recovery of over 1000 high-quality activated sludge metagenome-assembled genomes encoding full-length rRNA genes using long-read sequencing.</title>
        <authorList>
            <person name="Singleton C.M."/>
            <person name="Petriglieri F."/>
            <person name="Kristensen J.M."/>
            <person name="Kirkegaard R.H."/>
            <person name="Michaelsen T.Y."/>
            <person name="Andersen M.H."/>
            <person name="Karst S.M."/>
            <person name="Dueholm M.S."/>
            <person name="Nielsen P.H."/>
            <person name="Albertsen M."/>
        </authorList>
    </citation>
    <scope>NUCLEOTIDE SEQUENCE</scope>
    <source>
        <strain evidence="2">OdNE_18-Q3-R46-58_BAT3C.305</strain>
    </source>
</reference>
<name>A0A9D7LRH4_9RHOO</name>
<dbReference type="EMBL" id="JADKBR010000017">
    <property type="protein sequence ID" value="MBK8891119.1"/>
    <property type="molecule type" value="Genomic_DNA"/>
</dbReference>
<keyword evidence="1" id="KW-0472">Membrane</keyword>
<dbReference type="Proteomes" id="UP000808146">
    <property type="component" value="Unassembled WGS sequence"/>
</dbReference>
<evidence type="ECO:0000313" key="3">
    <source>
        <dbReference type="Proteomes" id="UP000808146"/>
    </source>
</evidence>